<dbReference type="PANTHER" id="PTHR43152">
    <property type="entry name" value="UVRABC SYSTEM PROTEIN A"/>
    <property type="match status" value="1"/>
</dbReference>
<dbReference type="Gene3D" id="1.20.1580.10">
    <property type="entry name" value="ABC transporter ATPase like domain"/>
    <property type="match status" value="1"/>
</dbReference>
<evidence type="ECO:0000256" key="2">
    <source>
        <dbReference type="ARBA" id="ARBA00022490"/>
    </source>
</evidence>
<keyword evidence="10" id="KW-0234">DNA repair</keyword>
<evidence type="ECO:0000256" key="11">
    <source>
        <dbReference type="ARBA" id="ARBA00038000"/>
    </source>
</evidence>
<dbReference type="InterPro" id="IPR027417">
    <property type="entry name" value="P-loop_NTPase"/>
</dbReference>
<evidence type="ECO:0000256" key="9">
    <source>
        <dbReference type="ARBA" id="ARBA00023125"/>
    </source>
</evidence>
<keyword evidence="3" id="KW-0677">Repeat</keyword>
<evidence type="ECO:0000256" key="12">
    <source>
        <dbReference type="ARBA" id="ARBA00039316"/>
    </source>
</evidence>
<dbReference type="GO" id="GO:0004518">
    <property type="term" value="F:nuclease activity"/>
    <property type="evidence" value="ECO:0007669"/>
    <property type="project" value="UniProtKB-KW"/>
</dbReference>
<evidence type="ECO:0000256" key="1">
    <source>
        <dbReference type="ARBA" id="ARBA00004496"/>
    </source>
</evidence>
<keyword evidence="2" id="KW-0963">Cytoplasm</keyword>
<keyword evidence="7 15" id="KW-0067">ATP-binding</keyword>
<dbReference type="EMBL" id="CP030918">
    <property type="protein sequence ID" value="AXC49224.1"/>
    <property type="molecule type" value="Genomic_DNA"/>
</dbReference>
<dbReference type="GO" id="GO:0006281">
    <property type="term" value="P:DNA repair"/>
    <property type="evidence" value="ECO:0007669"/>
    <property type="project" value="UniProtKB-KW"/>
</dbReference>
<keyword evidence="9" id="KW-0238">DNA-binding</keyword>
<sequence>MDTAEVPCRSCGGSGYSDAALAVKIAGRTIADIATLPVVEALKAFSDDSAIAAPLERMRDVGLAYMRLGQQLNSLSGGERQRLRLADELGRESSTYLLDEPTSGLHMADVDHLLGLFDQLIESGKSLIVVEHNLQVISKADWIVEMGPGPGKRGGRVIFKGSPKEMLRSKQSITGPFLKGYLEGQDWRRSRQWQASGPTVRSTDG</sequence>
<evidence type="ECO:0000256" key="3">
    <source>
        <dbReference type="ARBA" id="ARBA00022737"/>
    </source>
</evidence>
<dbReference type="GO" id="GO:0005737">
    <property type="term" value="C:cytoplasm"/>
    <property type="evidence" value="ECO:0007669"/>
    <property type="project" value="UniProtKB-SubCell"/>
</dbReference>
<feature type="domain" description="ABC transporter" evidence="14">
    <location>
        <begin position="46"/>
        <end position="103"/>
    </location>
</feature>
<evidence type="ECO:0000256" key="13">
    <source>
        <dbReference type="ARBA" id="ARBA00042156"/>
    </source>
</evidence>
<protein>
    <recommendedName>
        <fullName evidence="12">UvrABC system protein A</fullName>
    </recommendedName>
    <alternativeName>
        <fullName evidence="13">Excinuclease ABC subunit A</fullName>
    </alternativeName>
</protein>
<dbReference type="Pfam" id="PF00005">
    <property type="entry name" value="ABC_tran"/>
    <property type="match status" value="1"/>
</dbReference>
<keyword evidence="8" id="KW-0267">Excision nuclease</keyword>
<name>A0A344PIL9_9RHOB</name>
<dbReference type="KEGG" id="pars:DRW48_05585"/>
<dbReference type="GO" id="GO:0016887">
    <property type="term" value="F:ATP hydrolysis activity"/>
    <property type="evidence" value="ECO:0007669"/>
    <property type="project" value="InterPro"/>
</dbReference>
<dbReference type="Proteomes" id="UP000252023">
    <property type="component" value="Chromosome"/>
</dbReference>
<organism evidence="15 16">
    <name type="scientific">Paracoccus suum</name>
    <dbReference type="NCBI Taxonomy" id="2259340"/>
    <lineage>
        <taxon>Bacteria</taxon>
        <taxon>Pseudomonadati</taxon>
        <taxon>Pseudomonadota</taxon>
        <taxon>Alphaproteobacteria</taxon>
        <taxon>Rhodobacterales</taxon>
        <taxon>Paracoccaceae</taxon>
        <taxon>Paracoccus</taxon>
    </lineage>
</organism>
<evidence type="ECO:0000256" key="8">
    <source>
        <dbReference type="ARBA" id="ARBA00022881"/>
    </source>
</evidence>
<evidence type="ECO:0000313" key="16">
    <source>
        <dbReference type="Proteomes" id="UP000252023"/>
    </source>
</evidence>
<proteinExistence type="inferred from homology"/>
<keyword evidence="6" id="KW-0228">DNA excision</keyword>
<dbReference type="Gene3D" id="3.40.50.300">
    <property type="entry name" value="P-loop containing nucleotide triphosphate hydrolases"/>
    <property type="match status" value="1"/>
</dbReference>
<evidence type="ECO:0000256" key="7">
    <source>
        <dbReference type="ARBA" id="ARBA00022840"/>
    </source>
</evidence>
<evidence type="ECO:0000313" key="15">
    <source>
        <dbReference type="EMBL" id="AXC49224.1"/>
    </source>
</evidence>
<evidence type="ECO:0000256" key="10">
    <source>
        <dbReference type="ARBA" id="ARBA00023204"/>
    </source>
</evidence>
<dbReference type="OrthoDB" id="9809851at2"/>
<keyword evidence="16" id="KW-1185">Reference proteome</keyword>
<accession>A0A344PIL9</accession>
<keyword evidence="4" id="KW-0547">Nucleotide-binding</keyword>
<dbReference type="PANTHER" id="PTHR43152:SF1">
    <property type="entry name" value="UVRA PROTEIN"/>
    <property type="match status" value="1"/>
</dbReference>
<dbReference type="RefSeq" id="WP_114075543.1">
    <property type="nucleotide sequence ID" value="NZ_CP030918.1"/>
</dbReference>
<dbReference type="InterPro" id="IPR003439">
    <property type="entry name" value="ABC_transporter-like_ATP-bd"/>
</dbReference>
<dbReference type="GO" id="GO:0005524">
    <property type="term" value="F:ATP binding"/>
    <property type="evidence" value="ECO:0007669"/>
    <property type="project" value="UniProtKB-KW"/>
</dbReference>
<comment type="similarity">
    <text evidence="11">Belongs to the ABC transporter superfamily. UvrA family.</text>
</comment>
<reference evidence="15" key="1">
    <citation type="journal article" date="2019" name="Int. J. Syst. Evol. Microbiol.">
        <title>Paracoccus suum sp. nov., isolated from a pig farm dust collector.</title>
        <authorList>
            <person name="Heo J."/>
            <person name="Cho H.Y."/>
            <person name="Kim J.S."/>
            <person name="Hong S.B."/>
            <person name="Kwon S.W."/>
            <person name="Kim S.J."/>
        </authorList>
    </citation>
    <scope>NUCLEOTIDE SEQUENCE</scope>
    <source>
        <strain evidence="15">SC2-6</strain>
    </source>
</reference>
<comment type="subcellular location">
    <subcellularLocation>
        <location evidence="1">Cytoplasm</location>
    </subcellularLocation>
</comment>
<evidence type="ECO:0000259" key="14">
    <source>
        <dbReference type="Pfam" id="PF00005"/>
    </source>
</evidence>
<evidence type="ECO:0000256" key="6">
    <source>
        <dbReference type="ARBA" id="ARBA00022769"/>
    </source>
</evidence>
<evidence type="ECO:0000256" key="4">
    <source>
        <dbReference type="ARBA" id="ARBA00022741"/>
    </source>
</evidence>
<gene>
    <name evidence="15" type="ORF">DRW48_05585</name>
</gene>
<dbReference type="AlphaFoldDB" id="A0A344PIL9"/>
<dbReference type="SUPFAM" id="SSF52540">
    <property type="entry name" value="P-loop containing nucleoside triphosphate hydrolases"/>
    <property type="match status" value="1"/>
</dbReference>
<evidence type="ECO:0000256" key="5">
    <source>
        <dbReference type="ARBA" id="ARBA00022763"/>
    </source>
</evidence>
<keyword evidence="5" id="KW-0227">DNA damage</keyword>
<dbReference type="GO" id="GO:0003677">
    <property type="term" value="F:DNA binding"/>
    <property type="evidence" value="ECO:0007669"/>
    <property type="project" value="UniProtKB-KW"/>
</dbReference>